<name>A0A3A8QGA0_9BACT</name>
<evidence type="ECO:0000259" key="2">
    <source>
        <dbReference type="Pfam" id="PF13205"/>
    </source>
</evidence>
<dbReference type="InterPro" id="IPR032812">
    <property type="entry name" value="SbsA_Ig"/>
</dbReference>
<sequence length="604" mass="65397">MLDCMNMKNLRSLLWAIALLGTGCIEVPEIKESACAGVEGDASILLRWMSPNDGSATRDRLNVQVELTGPAPSTVELLVDGSPVSVLSEPYALDWDTSSTGEGMHELTVRARRCGREVVSAPRRITIDRTGPRLMTVSPENGSVQMRVKPTIELTLSEPVVAATVVGQSFALRNGESTFPVDVVLSQDGKGLTLRPVNPLPLDATVELVLSGTVTDAVGNPLELPTQGLSWFVPSFISMSQSLSAQMGAHVRDFSFQLDKAGNPIVAWVEDETLGAHVRRWNGLSWEALGSPLRPEPDSLNATECALGVDALDIPQVAWIQPRKDGSREVHVRRWNGTEWLTWGAPISPQLAQAALSDLSLRVERSAPVLAFKELGSSNSGISVFTFQGGGWGPMGREQLSGLGNIASVRIEFGLYELFAVWSQGWPSGGWQHWAGTWVGTGNYVTSGIVLSDMAPRPLMALTGASDGSLYMAVPTNDETHAVSISRRGPDGRWSQFATPYGGAPGKTDVYAEALKVDQQGRLLLLSREPESKDAPFIHSGYLHRWDADHWEQVGGPLSANPGATTVKKSQLALDKNGRIFLAWIEAEERDPTQSKLHVFRPND</sequence>
<accession>A0A3A8QGA0</accession>
<evidence type="ECO:0000313" key="3">
    <source>
        <dbReference type="EMBL" id="RKH67749.1"/>
    </source>
</evidence>
<comment type="caution">
    <text evidence="3">The sequence shown here is derived from an EMBL/GenBank/DDBJ whole genome shotgun (WGS) entry which is preliminary data.</text>
</comment>
<protein>
    <recommendedName>
        <fullName evidence="2">SbsA Ig-like domain-containing protein</fullName>
    </recommendedName>
</protein>
<dbReference type="Proteomes" id="UP000282656">
    <property type="component" value="Unassembled WGS sequence"/>
</dbReference>
<keyword evidence="4" id="KW-1185">Reference proteome</keyword>
<reference evidence="4" key="1">
    <citation type="submission" date="2018-09" db="EMBL/GenBank/DDBJ databases">
        <authorList>
            <person name="Livingstone P.G."/>
            <person name="Whitworth D.E."/>
        </authorList>
    </citation>
    <scope>NUCLEOTIDE SEQUENCE [LARGE SCALE GENOMIC DNA]</scope>
    <source>
        <strain evidence="4">AB047A</strain>
    </source>
</reference>
<evidence type="ECO:0000256" key="1">
    <source>
        <dbReference type="ARBA" id="ARBA00022729"/>
    </source>
</evidence>
<dbReference type="EMBL" id="RAWM01000047">
    <property type="protein sequence ID" value="RKH67749.1"/>
    <property type="molecule type" value="Genomic_DNA"/>
</dbReference>
<proteinExistence type="predicted"/>
<evidence type="ECO:0000313" key="4">
    <source>
        <dbReference type="Proteomes" id="UP000282656"/>
    </source>
</evidence>
<dbReference type="Pfam" id="PF13205">
    <property type="entry name" value="Big_5"/>
    <property type="match status" value="1"/>
</dbReference>
<dbReference type="OrthoDB" id="61209at2"/>
<gene>
    <name evidence="3" type="ORF">D7X96_18865</name>
</gene>
<organism evidence="3 4">
    <name type="scientific">Corallococcus interemptor</name>
    <dbReference type="NCBI Taxonomy" id="2316720"/>
    <lineage>
        <taxon>Bacteria</taxon>
        <taxon>Pseudomonadati</taxon>
        <taxon>Myxococcota</taxon>
        <taxon>Myxococcia</taxon>
        <taxon>Myxococcales</taxon>
        <taxon>Cystobacterineae</taxon>
        <taxon>Myxococcaceae</taxon>
        <taxon>Corallococcus</taxon>
    </lineage>
</organism>
<feature type="domain" description="SbsA Ig-like" evidence="2">
    <location>
        <begin position="128"/>
        <end position="226"/>
    </location>
</feature>
<dbReference type="AlphaFoldDB" id="A0A3A8QGA0"/>
<keyword evidence="1" id="KW-0732">Signal</keyword>
<dbReference type="SUPFAM" id="SSF89372">
    <property type="entry name" value="Fucose-specific lectin"/>
    <property type="match status" value="1"/>
</dbReference>
<dbReference type="RefSeq" id="WP_120550149.1">
    <property type="nucleotide sequence ID" value="NZ_RAWM01000047.1"/>
</dbReference>
<dbReference type="Gene3D" id="2.60.40.1220">
    <property type="match status" value="1"/>
</dbReference>
<dbReference type="Pfam" id="PF17957">
    <property type="entry name" value="Big_7"/>
    <property type="match status" value="1"/>
</dbReference>
<dbReference type="InterPro" id="IPR014755">
    <property type="entry name" value="Cu-Rt/internalin_Ig-like"/>
</dbReference>